<feature type="active site" description="Proton donor" evidence="8">
    <location>
        <position position="703"/>
    </location>
</feature>
<evidence type="ECO:0000256" key="8">
    <source>
        <dbReference type="PIRSR" id="PIRSR625705-1"/>
    </source>
</evidence>
<comment type="catalytic activity">
    <reaction evidence="1">
        <text>Hydrolysis of terminal non-reducing N-acetyl-D-hexosamine residues in N-acetyl-beta-D-hexosaminides.</text>
        <dbReference type="EC" id="3.2.1.52"/>
    </reaction>
</comment>
<evidence type="ECO:0000256" key="3">
    <source>
        <dbReference type="ARBA" id="ARBA00012663"/>
    </source>
</evidence>
<evidence type="ECO:0000256" key="5">
    <source>
        <dbReference type="ARBA" id="ARBA00022801"/>
    </source>
</evidence>
<dbReference type="InterPro" id="IPR025705">
    <property type="entry name" value="Beta_hexosaminidase_sua/sub"/>
</dbReference>
<evidence type="ECO:0000313" key="15">
    <source>
        <dbReference type="Proteomes" id="UP001374579"/>
    </source>
</evidence>
<dbReference type="GO" id="GO:0030203">
    <property type="term" value="P:glycosaminoglycan metabolic process"/>
    <property type="evidence" value="ECO:0007669"/>
    <property type="project" value="TreeGrafter"/>
</dbReference>
<protein>
    <recommendedName>
        <fullName evidence="3">beta-N-acetylhexosaminidase</fullName>
        <ecNumber evidence="3">3.2.1.52</ecNumber>
    </recommendedName>
</protein>
<dbReference type="FunFam" id="3.20.20.80:FF:000063">
    <property type="entry name" value="Beta-hexosaminidase"/>
    <property type="match status" value="1"/>
</dbReference>
<dbReference type="Pfam" id="PF14845">
    <property type="entry name" value="Glycohydro_20b2"/>
    <property type="match status" value="1"/>
</dbReference>
<feature type="compositionally biased region" description="Low complexity" evidence="9">
    <location>
        <begin position="127"/>
        <end position="138"/>
    </location>
</feature>
<comment type="similarity">
    <text evidence="2">Belongs to the glycosyl hydrolase 20 family.</text>
</comment>
<feature type="signal peptide" evidence="11">
    <location>
        <begin position="1"/>
        <end position="24"/>
    </location>
</feature>
<dbReference type="Gene3D" id="3.30.379.10">
    <property type="entry name" value="Chitobiase/beta-hexosaminidase domain 2-like"/>
    <property type="match status" value="1"/>
</dbReference>
<dbReference type="GO" id="GO:0005975">
    <property type="term" value="P:carbohydrate metabolic process"/>
    <property type="evidence" value="ECO:0007669"/>
    <property type="project" value="InterPro"/>
</dbReference>
<dbReference type="EC" id="3.2.1.52" evidence="3"/>
<evidence type="ECO:0000256" key="6">
    <source>
        <dbReference type="ARBA" id="ARBA00023180"/>
    </source>
</evidence>
<dbReference type="SUPFAM" id="SSF55545">
    <property type="entry name" value="beta-N-acetylhexosaminidase-like domain"/>
    <property type="match status" value="1"/>
</dbReference>
<dbReference type="EMBL" id="JBAMIC010000001">
    <property type="protein sequence ID" value="KAK7114419.1"/>
    <property type="molecule type" value="Genomic_DNA"/>
</dbReference>
<proteinExistence type="inferred from homology"/>
<sequence>MMTLECRLALLLALLAFLCTTVSTDLARRVAYEVKGARAGREPAHLPFSNVPDIQGQQQPLARAKNLQGSRNNQDNQQPQQNLNQQPQKVHVINQEQDRQQQAAVNAQPVNAGQQQNMGDSRRDNARQQAQVEAQNQQRDSERRAALQAAFQQQEQRRQQQQERVQQQQESIRKQVEQQKQYHQQVLQQQQSQQKQQADALNSNNNINNNVNSNNDGGANSNNNLNSDINAHKQNSPVEPPKRSEIIAPTPRPIKEDVGGAGSVVGNAQGSNNQDAQGSNNRDVPGNPNSDNAQKNEQGDVPDAPHQPVNNNGLSDEFRRGLMKKVQGEEASNLNNIPIQRNAFPPEQPVREIGGMHINWDWDDFSITFQNYGAAEMKVRRAPHATTGEPWPLPQYYTKKDKNILVVDSNFQFVVTSNISCDIIDQAVERFRRRIVEDAMEDMYDNLQNAEGSNLEPPEPKYKSIMFSRAPIIGKISLKVRKPCTVFPSLDSDESYDLVVKKSSTYLWANEVWGLLRGLETLSQLVWRGADDRLYVKESVISDYPRFPHRGILLDSSRHFIFKEVIFEMMDAMEMNKMNVLHWHIVDDQSFPYQSQVFPELSAKGAYHPTFVYSLGDIADMIEYARMRGIRVLPEFDSPGHTYSWGLSRPELLTQCYSGSSPVKGYLGPIDPVHNSSYRFLKTLFGEILNVFKDEYMHLGGDEVPLGCWQSNPDVTKFGEKLSQQGGQSQNNQQAYFGGPSPNIRLVYEYYVNRVMKDIKELGKKRDGIKFIMWQEVMNNDLKLPNDTLIQVWMGDMADVSRAIGMGYNVLYSSCWYLDHVEYGVKWPKYYQCDPADTSYGYQIDEKKVKGGEACLWSEYIDNENLVQTTWPRASAVAERLWSSKDTRNLDTAGERLSEHRCRMLRRGLSVGQVSGPDYCLKRGVKRGPRRGPDCQGEGCRAPPVNHSPVEDPGINFHLRTESGSKSSDCSWSQALYQSGPYKLFQVGGNVTLLAIVAVIAFVVLVSMRSSGKLYTLRTCRHRTILIVFFTVLIVYFMCYTTMWMHVFEFSGSLHKRRHGAASSSSPA</sequence>
<keyword evidence="10" id="KW-0472">Membrane</keyword>
<accession>A0AAN9BZB4</accession>
<evidence type="ECO:0000256" key="9">
    <source>
        <dbReference type="SAM" id="MobiDB-lite"/>
    </source>
</evidence>
<evidence type="ECO:0000256" key="11">
    <source>
        <dbReference type="SAM" id="SignalP"/>
    </source>
</evidence>
<dbReference type="InterPro" id="IPR029019">
    <property type="entry name" value="HEX_eukaryotic_N"/>
</dbReference>
<feature type="transmembrane region" description="Helical" evidence="10">
    <location>
        <begin position="1025"/>
        <end position="1047"/>
    </location>
</feature>
<feature type="compositionally biased region" description="Polar residues" evidence="9">
    <location>
        <begin position="266"/>
        <end position="296"/>
    </location>
</feature>
<keyword evidence="4 11" id="KW-0732">Signal</keyword>
<dbReference type="PANTHER" id="PTHR22600:SF21">
    <property type="entry name" value="BETA-HEXOSAMINIDASE A"/>
    <property type="match status" value="1"/>
</dbReference>
<feature type="domain" description="Glycoside hydrolase family 20 catalytic" evidence="12">
    <location>
        <begin position="547"/>
        <end position="884"/>
    </location>
</feature>
<evidence type="ECO:0000259" key="12">
    <source>
        <dbReference type="Pfam" id="PF00728"/>
    </source>
</evidence>
<dbReference type="SUPFAM" id="SSF51445">
    <property type="entry name" value="(Trans)glycosidases"/>
    <property type="match status" value="1"/>
</dbReference>
<dbReference type="PANTHER" id="PTHR22600">
    <property type="entry name" value="BETA-HEXOSAMINIDASE"/>
    <property type="match status" value="1"/>
</dbReference>
<dbReference type="AlphaFoldDB" id="A0AAN9BZB4"/>
<feature type="chain" id="PRO_5042941599" description="beta-N-acetylhexosaminidase" evidence="11">
    <location>
        <begin position="25"/>
        <end position="1068"/>
    </location>
</feature>
<keyword evidence="7" id="KW-0326">Glycosidase</keyword>
<feature type="compositionally biased region" description="Low complexity" evidence="9">
    <location>
        <begin position="72"/>
        <end position="88"/>
    </location>
</feature>
<evidence type="ECO:0000256" key="10">
    <source>
        <dbReference type="SAM" id="Phobius"/>
    </source>
</evidence>
<gene>
    <name evidence="14" type="ORF">V1264_000482</name>
</gene>
<evidence type="ECO:0000256" key="2">
    <source>
        <dbReference type="ARBA" id="ARBA00006285"/>
    </source>
</evidence>
<keyword evidence="15" id="KW-1185">Reference proteome</keyword>
<organism evidence="14 15">
    <name type="scientific">Littorina saxatilis</name>
    <dbReference type="NCBI Taxonomy" id="31220"/>
    <lineage>
        <taxon>Eukaryota</taxon>
        <taxon>Metazoa</taxon>
        <taxon>Spiralia</taxon>
        <taxon>Lophotrochozoa</taxon>
        <taxon>Mollusca</taxon>
        <taxon>Gastropoda</taxon>
        <taxon>Caenogastropoda</taxon>
        <taxon>Littorinimorpha</taxon>
        <taxon>Littorinoidea</taxon>
        <taxon>Littorinidae</taxon>
        <taxon>Littorina</taxon>
    </lineage>
</organism>
<dbReference type="InterPro" id="IPR017853">
    <property type="entry name" value="GH"/>
</dbReference>
<dbReference type="CDD" id="cd06562">
    <property type="entry name" value="GH20_HexA_HexB-like"/>
    <property type="match status" value="1"/>
</dbReference>
<dbReference type="InterPro" id="IPR015883">
    <property type="entry name" value="Glyco_hydro_20_cat"/>
</dbReference>
<feature type="compositionally biased region" description="Low complexity" evidence="9">
    <location>
        <begin position="186"/>
        <end position="229"/>
    </location>
</feature>
<evidence type="ECO:0000256" key="7">
    <source>
        <dbReference type="ARBA" id="ARBA00023295"/>
    </source>
</evidence>
<dbReference type="GO" id="GO:0006689">
    <property type="term" value="P:ganglioside catabolic process"/>
    <property type="evidence" value="ECO:0007669"/>
    <property type="project" value="TreeGrafter"/>
</dbReference>
<dbReference type="GO" id="GO:0004563">
    <property type="term" value="F:beta-N-acetylhexosaminidase activity"/>
    <property type="evidence" value="ECO:0007669"/>
    <property type="project" value="UniProtKB-EC"/>
</dbReference>
<dbReference type="Proteomes" id="UP001374579">
    <property type="component" value="Unassembled WGS sequence"/>
</dbReference>
<name>A0AAN9BZB4_9CAEN</name>
<evidence type="ECO:0000256" key="1">
    <source>
        <dbReference type="ARBA" id="ARBA00001231"/>
    </source>
</evidence>
<feature type="transmembrane region" description="Helical" evidence="10">
    <location>
        <begin position="984"/>
        <end position="1005"/>
    </location>
</feature>
<dbReference type="GO" id="GO:0016020">
    <property type="term" value="C:membrane"/>
    <property type="evidence" value="ECO:0007669"/>
    <property type="project" value="TreeGrafter"/>
</dbReference>
<feature type="domain" description="Beta-hexosaminidase eukaryotic type N-terminal" evidence="13">
    <location>
        <begin position="390"/>
        <end position="525"/>
    </location>
</feature>
<dbReference type="Pfam" id="PF00728">
    <property type="entry name" value="Glyco_hydro_20"/>
    <property type="match status" value="1"/>
</dbReference>
<evidence type="ECO:0000256" key="4">
    <source>
        <dbReference type="ARBA" id="ARBA00022729"/>
    </source>
</evidence>
<dbReference type="Gene3D" id="3.20.20.80">
    <property type="entry name" value="Glycosidases"/>
    <property type="match status" value="1"/>
</dbReference>
<reference evidence="14 15" key="1">
    <citation type="submission" date="2024-02" db="EMBL/GenBank/DDBJ databases">
        <title>Chromosome-scale genome assembly of the rough periwinkle Littorina saxatilis.</title>
        <authorList>
            <person name="De Jode A."/>
            <person name="Faria R."/>
            <person name="Formenti G."/>
            <person name="Sims Y."/>
            <person name="Smith T.P."/>
            <person name="Tracey A."/>
            <person name="Wood J.M.D."/>
            <person name="Zagrodzka Z.B."/>
            <person name="Johannesson K."/>
            <person name="Butlin R.K."/>
            <person name="Leder E.H."/>
        </authorList>
    </citation>
    <scope>NUCLEOTIDE SEQUENCE [LARGE SCALE GENOMIC DNA]</scope>
    <source>
        <strain evidence="14">Snail1</strain>
        <tissue evidence="14">Muscle</tissue>
    </source>
</reference>
<dbReference type="GO" id="GO:0005764">
    <property type="term" value="C:lysosome"/>
    <property type="evidence" value="ECO:0007669"/>
    <property type="project" value="TreeGrafter"/>
</dbReference>
<feature type="region of interest" description="Disordered" evidence="9">
    <location>
        <begin position="186"/>
        <end position="315"/>
    </location>
</feature>
<keyword evidence="6" id="KW-0325">Glycoprotein</keyword>
<dbReference type="PRINTS" id="PR00738">
    <property type="entry name" value="GLHYDRLASE20"/>
</dbReference>
<feature type="region of interest" description="Disordered" evidence="9">
    <location>
        <begin position="37"/>
        <end position="166"/>
    </location>
</feature>
<evidence type="ECO:0000313" key="14">
    <source>
        <dbReference type="EMBL" id="KAK7114419.1"/>
    </source>
</evidence>
<keyword evidence="10" id="KW-0812">Transmembrane</keyword>
<keyword evidence="10" id="KW-1133">Transmembrane helix</keyword>
<evidence type="ECO:0000259" key="13">
    <source>
        <dbReference type="Pfam" id="PF14845"/>
    </source>
</evidence>
<feature type="compositionally biased region" description="Low complexity" evidence="9">
    <location>
        <begin position="100"/>
        <end position="117"/>
    </location>
</feature>
<dbReference type="InterPro" id="IPR029018">
    <property type="entry name" value="Hex-like_dom2"/>
</dbReference>
<comment type="caution">
    <text evidence="14">The sequence shown here is derived from an EMBL/GenBank/DDBJ whole genome shotgun (WGS) entry which is preliminary data.</text>
</comment>
<keyword evidence="5" id="KW-0378">Hydrolase</keyword>